<dbReference type="KEGG" id="xla:121396190"/>
<accession>A0A8J1LB55</accession>
<feature type="domain" description="Macroglobulin" evidence="2">
    <location>
        <begin position="127"/>
        <end position="165"/>
    </location>
</feature>
<dbReference type="Pfam" id="PF01835">
    <property type="entry name" value="MG2"/>
    <property type="match status" value="1"/>
</dbReference>
<protein>
    <submittedName>
        <fullName evidence="4">Alpha-2-macroglobulin-like protein 1</fullName>
    </submittedName>
</protein>
<reference evidence="4" key="1">
    <citation type="submission" date="2025-08" db="UniProtKB">
        <authorList>
            <consortium name="RefSeq"/>
        </authorList>
    </citation>
    <scope>IDENTIFICATION</scope>
    <source>
        <strain evidence="4">J_2021</strain>
        <tissue evidence="4">Erythrocytes</tissue>
    </source>
</reference>
<evidence type="ECO:0000259" key="2">
    <source>
        <dbReference type="Pfam" id="PF01835"/>
    </source>
</evidence>
<dbReference type="AlphaFoldDB" id="A0A8J1LB55"/>
<dbReference type="GeneID" id="121396190"/>
<organism evidence="3 4">
    <name type="scientific">Xenopus laevis</name>
    <name type="common">African clawed frog</name>
    <dbReference type="NCBI Taxonomy" id="8355"/>
    <lineage>
        <taxon>Eukaryota</taxon>
        <taxon>Metazoa</taxon>
        <taxon>Chordata</taxon>
        <taxon>Craniata</taxon>
        <taxon>Vertebrata</taxon>
        <taxon>Euteleostomi</taxon>
        <taxon>Amphibia</taxon>
        <taxon>Batrachia</taxon>
        <taxon>Anura</taxon>
        <taxon>Pipoidea</taxon>
        <taxon>Pipidae</taxon>
        <taxon>Xenopodinae</taxon>
        <taxon>Xenopus</taxon>
        <taxon>Xenopus</taxon>
    </lineage>
</organism>
<dbReference type="PANTHER" id="PTHR11412:SF182">
    <property type="entry name" value="ALPHA-2-MACROGLOBULIN-LIKE PROTEIN 1"/>
    <property type="match status" value="1"/>
</dbReference>
<dbReference type="InterPro" id="IPR050473">
    <property type="entry name" value="A2M/Complement_sys"/>
</dbReference>
<sequence length="193" mass="21490">MLLRALHVALLLLLQLSGTLEAKLQYAVIFPAEMVFPRSEQACVHLEGAEGESQIQLTLQMTKSNTRSVVIEKSSQQKSYFRCILFEVPPPSEGKEEVATMQVSIQSGGETISNSSKVLVKRARTSLFIQTDKAVYKPGQTVRFRVVSLKENLQPGEGQVPTIELQVCIMLYCESVAIVCLTGESYYEFLQIN</sequence>
<gene>
    <name evidence="4" type="primary">LOC121396190</name>
</gene>
<dbReference type="Gene3D" id="2.60.40.1930">
    <property type="match status" value="1"/>
</dbReference>
<keyword evidence="3" id="KW-1185">Reference proteome</keyword>
<evidence type="ECO:0000313" key="4">
    <source>
        <dbReference type="RefSeq" id="XP_041426757.1"/>
    </source>
</evidence>
<feature type="signal peptide" evidence="1">
    <location>
        <begin position="1"/>
        <end position="22"/>
    </location>
</feature>
<name>A0A8J1LB55_XENLA</name>
<dbReference type="OrthoDB" id="9907676at2759"/>
<dbReference type="RefSeq" id="XP_041426757.1">
    <property type="nucleotide sequence ID" value="XM_041570823.1"/>
</dbReference>
<dbReference type="GO" id="GO:0004866">
    <property type="term" value="F:endopeptidase inhibitor activity"/>
    <property type="evidence" value="ECO:0007669"/>
    <property type="project" value="InterPro"/>
</dbReference>
<evidence type="ECO:0000313" key="3">
    <source>
        <dbReference type="Proteomes" id="UP000186698"/>
    </source>
</evidence>
<proteinExistence type="predicted"/>
<dbReference type="Proteomes" id="UP000186698">
    <property type="component" value="Chromosome 7S"/>
</dbReference>
<keyword evidence="1" id="KW-0732">Signal</keyword>
<feature type="chain" id="PRO_5035234261" evidence="1">
    <location>
        <begin position="23"/>
        <end position="193"/>
    </location>
</feature>
<evidence type="ECO:0000256" key="1">
    <source>
        <dbReference type="SAM" id="SignalP"/>
    </source>
</evidence>
<dbReference type="InterPro" id="IPR002890">
    <property type="entry name" value="MG2"/>
</dbReference>
<dbReference type="PANTHER" id="PTHR11412">
    <property type="entry name" value="MACROGLOBULIN / COMPLEMENT"/>
    <property type="match status" value="1"/>
</dbReference>